<accession>A0ABN2WEE6</accession>
<evidence type="ECO:0000313" key="2">
    <source>
        <dbReference type="EMBL" id="GAA2088465.1"/>
    </source>
</evidence>
<keyword evidence="3" id="KW-1185">Reference proteome</keyword>
<dbReference type="Pfam" id="PF13472">
    <property type="entry name" value="Lipase_GDSL_2"/>
    <property type="match status" value="1"/>
</dbReference>
<gene>
    <name evidence="2" type="ORF">GCM10009823_03580</name>
</gene>
<comment type="caution">
    <text evidence="2">The sequence shown here is derived from an EMBL/GenBank/DDBJ whole genome shotgun (WGS) entry which is preliminary data.</text>
</comment>
<proteinExistence type="predicted"/>
<reference evidence="2 3" key="1">
    <citation type="journal article" date="2019" name="Int. J. Syst. Evol. Microbiol.">
        <title>The Global Catalogue of Microorganisms (GCM) 10K type strain sequencing project: providing services to taxonomists for standard genome sequencing and annotation.</title>
        <authorList>
            <consortium name="The Broad Institute Genomics Platform"/>
            <consortium name="The Broad Institute Genome Sequencing Center for Infectious Disease"/>
            <person name="Wu L."/>
            <person name="Ma J."/>
        </authorList>
    </citation>
    <scope>NUCLEOTIDE SEQUENCE [LARGE SCALE GENOMIC DNA]</scope>
    <source>
        <strain evidence="2 3">JCM 15900</strain>
    </source>
</reference>
<name>A0ABN2WEE6_9MICO</name>
<feature type="domain" description="SGNH hydrolase-type esterase" evidence="1">
    <location>
        <begin position="11"/>
        <end position="179"/>
    </location>
</feature>
<dbReference type="Proteomes" id="UP001500984">
    <property type="component" value="Unassembled WGS sequence"/>
</dbReference>
<organism evidence="2 3">
    <name type="scientific">Brevibacterium salitolerans</name>
    <dbReference type="NCBI Taxonomy" id="1403566"/>
    <lineage>
        <taxon>Bacteria</taxon>
        <taxon>Bacillati</taxon>
        <taxon>Actinomycetota</taxon>
        <taxon>Actinomycetes</taxon>
        <taxon>Micrococcales</taxon>
        <taxon>Brevibacteriaceae</taxon>
        <taxon>Brevibacterium</taxon>
    </lineage>
</organism>
<dbReference type="SUPFAM" id="SSF52266">
    <property type="entry name" value="SGNH hydrolase"/>
    <property type="match status" value="1"/>
</dbReference>
<dbReference type="InterPro" id="IPR013830">
    <property type="entry name" value="SGNH_hydro"/>
</dbReference>
<dbReference type="InterPro" id="IPR036514">
    <property type="entry name" value="SGNH_hydro_sf"/>
</dbReference>
<sequence>MIAKRRQTIVVVGDQLVAGHGDGRGMGWVGRVAARTYPSAPEADFHALAVAGEDTTGLSERCMTEACRRFSDDTENRLVLGLGAADADTGISVARARLNIANVLDTALTQEVSAFVVGPTPVRDADSNRRLAELSTGFSDVAHRRGIPYVDAFTPLRSHPVWQRELAASRSGTPAQEGYGLLAWLVLNRGWFEWLGVPDVLGED</sequence>
<dbReference type="EMBL" id="BAAAPZ010000002">
    <property type="protein sequence ID" value="GAA2088465.1"/>
    <property type="molecule type" value="Genomic_DNA"/>
</dbReference>
<evidence type="ECO:0000259" key="1">
    <source>
        <dbReference type="Pfam" id="PF13472"/>
    </source>
</evidence>
<dbReference type="Gene3D" id="3.40.50.1110">
    <property type="entry name" value="SGNH hydrolase"/>
    <property type="match status" value="1"/>
</dbReference>
<protein>
    <submittedName>
        <fullName evidence="2">GDSL-type esterase/lipase family protein</fullName>
    </submittedName>
</protein>
<evidence type="ECO:0000313" key="3">
    <source>
        <dbReference type="Proteomes" id="UP001500984"/>
    </source>
</evidence>